<keyword evidence="1" id="KW-0472">Membrane</keyword>
<dbReference type="Proteomes" id="UP000050488">
    <property type="component" value="Unassembled WGS sequence"/>
</dbReference>
<protein>
    <submittedName>
        <fullName evidence="2">Uncharacterized protein</fullName>
    </submittedName>
</protein>
<accession>A0A0Q0UE22</accession>
<reference evidence="2 3" key="1">
    <citation type="submission" date="2015-10" db="EMBL/GenBank/DDBJ databases">
        <title>Corynebacteirum lowii and Corynebacterium oculi species nova, derived from human clinical disease and and emended description of Corynebacterium mastiditis.</title>
        <authorList>
            <person name="Bernard K."/>
            <person name="Pacheco A.L."/>
            <person name="Mcdougall C."/>
            <person name="Burtx T."/>
            <person name="Weibe D."/>
            <person name="Tyler S."/>
            <person name="Olson A.B."/>
            <person name="Cnockaert M."/>
            <person name="Eguchi H."/>
            <person name="Kuwahara T."/>
            <person name="Nakayama-Imaohji H."/>
            <person name="Boudewijins M."/>
            <person name="Van Hoecke F."/>
            <person name="Bernier A.-M."/>
            <person name="Vandamme P."/>
        </authorList>
    </citation>
    <scope>NUCLEOTIDE SEQUENCE [LARGE SCALE GENOMIC DNA]</scope>
    <source>
        <strain evidence="2 3">NML 130206</strain>
    </source>
</reference>
<feature type="transmembrane region" description="Helical" evidence="1">
    <location>
        <begin position="193"/>
        <end position="215"/>
    </location>
</feature>
<gene>
    <name evidence="2" type="ORF">Clow_01452</name>
</gene>
<feature type="transmembrane region" description="Helical" evidence="1">
    <location>
        <begin position="108"/>
        <end position="128"/>
    </location>
</feature>
<evidence type="ECO:0000313" key="2">
    <source>
        <dbReference type="EMBL" id="KQB86099.1"/>
    </source>
</evidence>
<keyword evidence="3" id="KW-1185">Reference proteome</keyword>
<proteinExistence type="predicted"/>
<feature type="transmembrane region" description="Helical" evidence="1">
    <location>
        <begin position="148"/>
        <end position="173"/>
    </location>
</feature>
<organism evidence="2 3">
    <name type="scientific">Corynebacterium lowii</name>
    <dbReference type="NCBI Taxonomy" id="1544413"/>
    <lineage>
        <taxon>Bacteria</taxon>
        <taxon>Bacillati</taxon>
        <taxon>Actinomycetota</taxon>
        <taxon>Actinomycetes</taxon>
        <taxon>Mycobacteriales</taxon>
        <taxon>Corynebacteriaceae</taxon>
        <taxon>Corynebacterium</taxon>
    </lineage>
</organism>
<evidence type="ECO:0000313" key="3">
    <source>
        <dbReference type="Proteomes" id="UP000050488"/>
    </source>
</evidence>
<comment type="caution">
    <text evidence="2">The sequence shown here is derived from an EMBL/GenBank/DDBJ whole genome shotgun (WGS) entry which is preliminary data.</text>
</comment>
<dbReference type="PATRIC" id="fig|1544413.3.peg.1455"/>
<dbReference type="AlphaFoldDB" id="A0A0Q0UE22"/>
<dbReference type="EMBL" id="LKEV01000004">
    <property type="protein sequence ID" value="KQB86099.1"/>
    <property type="molecule type" value="Genomic_DNA"/>
</dbReference>
<evidence type="ECO:0000256" key="1">
    <source>
        <dbReference type="SAM" id="Phobius"/>
    </source>
</evidence>
<name>A0A0Q0UE22_9CORY</name>
<sequence>MTSGSGSLVFFRSATGTFEGGTVIPGLTAIPLLDNELTPNIVLGIDSPEARKLGLVPSALSRVIIPEFSSFSPEQQREFKAVLIGQASYSHLYQAEGPQMQALRTEHMLHPLTASTIALIALTALVMLHRQQQRPLRRVLTDSSASRYSLLALLFPTLGPWFLALITGSLVGVLATQDMSFLNNPGRIFSFGLWWAAPIAAAVGGGFIASVGALVSKKE</sequence>
<keyword evidence="1" id="KW-0812">Transmembrane</keyword>
<keyword evidence="1" id="KW-1133">Transmembrane helix</keyword>